<organism evidence="7 8">
    <name type="scientific">Thalassoglobus neptunius</name>
    <dbReference type="NCBI Taxonomy" id="1938619"/>
    <lineage>
        <taxon>Bacteria</taxon>
        <taxon>Pseudomonadati</taxon>
        <taxon>Planctomycetota</taxon>
        <taxon>Planctomycetia</taxon>
        <taxon>Planctomycetales</taxon>
        <taxon>Planctomycetaceae</taxon>
        <taxon>Thalassoglobus</taxon>
    </lineage>
</organism>
<dbReference type="AlphaFoldDB" id="A0A5C5V6F7"/>
<dbReference type="Proteomes" id="UP000317243">
    <property type="component" value="Unassembled WGS sequence"/>
</dbReference>
<sequence length="861" mass="97752">MRHLMVLLTWNVVAWNSPTIDASENVENFLESHCLNCHDELTPSGGLRLDLLSTEVTNEETSKIWSRVLRRLEAAEMPPQSEDRPPSDELEKVISWTKQALEDEAIQRRGEGVSVTRRLNRLEYENTIHDLLGVETQIRKLLPEDDSVDGFDTSAEGLRISPVHIQSYLEAADLALQDAFMRGPRPESKRHRLQYSRESESRFFSQRSKGRMMVLEDGELRFYCDPGIEHPAYLTQLSKITKEHPGRYKVRVAARTLDPRGEMVSFGIRTANSKQRLGIKTVAWFDAPEEVHKVFETEINFEVGDTIIVEPYRLNMMRRARGFSQYAPGDTVRISERKNLPEDLPDPKGLALGIAWVEVEGPLIEEWPPVGHQRLFGDVPMIPFKKLPKNVLTPGDLQDLRRGDQLTPVSKDPRKDAYRLLKDFLPRAFRRPVSDDEVQRYLEFAAERINRSECFESSMLAAYRAALCSPDFLFIPGPPGKLDNHALASRLSYALWRTSPDESLRKLADDGRLIDSEVLRSETERLLSSPRSEAFVNDFVDQWLGLRKIDATQPDKFLFPEFFIQDGPVQFRDDGLLIDSMVSETRMFFKDLLENDRNLLQFVDSDFTYLNNRLAEFYQLPAIRGSRLQRVSLPEGSVRGGVLTHASVLKVTANGTRTSPVVRGVWVLENILGRHPLPPPPDAGSIDPDTRGTTTIREQLAKHQSTGTCSSCHRQIDPPGFALEGFDPAGQWRTMYRTLDGVENTKEKRPQPKAAPGETLIGRDILGPMSYLLSQPVDDTGELIDGRSFHGPNEYKKLLLKESDYIARTLASKLVTFATGRRPEPGDIRELEAIVNEAKKSDYGLRTLIHSVIQSRLFRTN</sequence>
<dbReference type="InterPro" id="IPR013042">
    <property type="entry name" value="DUF1592"/>
</dbReference>
<keyword evidence="8" id="KW-1185">Reference proteome</keyword>
<feature type="domain" description="DUF1595" evidence="6">
    <location>
        <begin position="419"/>
        <end position="475"/>
    </location>
</feature>
<dbReference type="InterPro" id="IPR011429">
    <property type="entry name" value="Cyt_c_Planctomycete-type"/>
</dbReference>
<protein>
    <recommendedName>
        <fullName evidence="9">Planctomycete cytochrome C</fullName>
    </recommendedName>
</protein>
<feature type="domain" description="DUF1592" evidence="4">
    <location>
        <begin position="482"/>
        <end position="620"/>
    </location>
</feature>
<evidence type="ECO:0000313" key="8">
    <source>
        <dbReference type="Proteomes" id="UP000317243"/>
    </source>
</evidence>
<evidence type="ECO:0000259" key="2">
    <source>
        <dbReference type="Pfam" id="PF07626"/>
    </source>
</evidence>
<dbReference type="Pfam" id="PF07637">
    <property type="entry name" value="PSD5"/>
    <property type="match status" value="1"/>
</dbReference>
<accession>A0A5C5V6F7</accession>
<dbReference type="Pfam" id="PF07624">
    <property type="entry name" value="PSD2"/>
    <property type="match status" value="1"/>
</dbReference>
<gene>
    <name evidence="7" type="ORF">KOR42_53710</name>
</gene>
<dbReference type="Pfam" id="PF07626">
    <property type="entry name" value="PSD3"/>
    <property type="match status" value="1"/>
</dbReference>
<dbReference type="EMBL" id="SIHI01000089">
    <property type="protein sequence ID" value="TWT34096.1"/>
    <property type="molecule type" value="Genomic_DNA"/>
</dbReference>
<name>A0A5C5V6F7_9PLAN</name>
<dbReference type="Pfam" id="PF07631">
    <property type="entry name" value="PSD4"/>
    <property type="match status" value="1"/>
</dbReference>
<feature type="domain" description="DUF1585" evidence="1">
    <location>
        <begin position="785"/>
        <end position="858"/>
    </location>
</feature>
<reference evidence="7 8" key="1">
    <citation type="submission" date="2019-02" db="EMBL/GenBank/DDBJ databases">
        <title>Deep-cultivation of Planctomycetes and their phenomic and genomic characterization uncovers novel biology.</title>
        <authorList>
            <person name="Wiegand S."/>
            <person name="Jogler M."/>
            <person name="Boedeker C."/>
            <person name="Pinto D."/>
            <person name="Vollmers J."/>
            <person name="Rivas-Marin E."/>
            <person name="Kohn T."/>
            <person name="Peeters S.H."/>
            <person name="Heuer A."/>
            <person name="Rast P."/>
            <person name="Oberbeckmann S."/>
            <person name="Bunk B."/>
            <person name="Jeske O."/>
            <person name="Meyerdierks A."/>
            <person name="Storesund J.E."/>
            <person name="Kallscheuer N."/>
            <person name="Luecker S."/>
            <person name="Lage O.M."/>
            <person name="Pohl T."/>
            <person name="Merkel B.J."/>
            <person name="Hornburger P."/>
            <person name="Mueller R.-W."/>
            <person name="Bruemmer F."/>
            <person name="Labrenz M."/>
            <person name="Spormann A.M."/>
            <person name="Op Den Camp H."/>
            <person name="Overmann J."/>
            <person name="Amann R."/>
            <person name="Jetten M.S.M."/>
            <person name="Mascher T."/>
            <person name="Medema M.H."/>
            <person name="Devos D.P."/>
            <person name="Kaster A.-K."/>
            <person name="Ovreas L."/>
            <person name="Rohde M."/>
            <person name="Galperin M.Y."/>
            <person name="Jogler C."/>
        </authorList>
    </citation>
    <scope>NUCLEOTIDE SEQUENCE [LARGE SCALE GENOMIC DNA]</scope>
    <source>
        <strain evidence="7 8">KOR42</strain>
    </source>
</reference>
<feature type="domain" description="Cytochrome C Planctomycete-type" evidence="5">
    <location>
        <begin position="34"/>
        <end position="80"/>
    </location>
</feature>
<evidence type="ECO:0000313" key="7">
    <source>
        <dbReference type="EMBL" id="TWT34096.1"/>
    </source>
</evidence>
<dbReference type="InterPro" id="IPR013043">
    <property type="entry name" value="DUF1595"/>
</dbReference>
<feature type="domain" description="DUF1588" evidence="3">
    <location>
        <begin position="639"/>
        <end position="734"/>
    </location>
</feature>
<dbReference type="InterPro" id="IPR013036">
    <property type="entry name" value="DUF1587"/>
</dbReference>
<dbReference type="Pfam" id="PF07627">
    <property type="entry name" value="PSCyt3"/>
    <property type="match status" value="1"/>
</dbReference>
<evidence type="ECO:0000259" key="5">
    <source>
        <dbReference type="Pfam" id="PF07635"/>
    </source>
</evidence>
<dbReference type="InterPro" id="IPR013039">
    <property type="entry name" value="DUF1588"/>
</dbReference>
<proteinExistence type="predicted"/>
<evidence type="ECO:0000259" key="3">
    <source>
        <dbReference type="Pfam" id="PF07627"/>
    </source>
</evidence>
<evidence type="ECO:0000259" key="4">
    <source>
        <dbReference type="Pfam" id="PF07631"/>
    </source>
</evidence>
<feature type="domain" description="DUF1587" evidence="2">
    <location>
        <begin position="117"/>
        <end position="180"/>
    </location>
</feature>
<evidence type="ECO:0000259" key="1">
    <source>
        <dbReference type="Pfam" id="PF07624"/>
    </source>
</evidence>
<dbReference type="InterPro" id="IPR011478">
    <property type="entry name" value="DUF1585"/>
</dbReference>
<evidence type="ECO:0000259" key="6">
    <source>
        <dbReference type="Pfam" id="PF07637"/>
    </source>
</evidence>
<dbReference type="Pfam" id="PF07635">
    <property type="entry name" value="PSCyt1"/>
    <property type="match status" value="1"/>
</dbReference>
<comment type="caution">
    <text evidence="7">The sequence shown here is derived from an EMBL/GenBank/DDBJ whole genome shotgun (WGS) entry which is preliminary data.</text>
</comment>
<evidence type="ECO:0008006" key="9">
    <source>
        <dbReference type="Google" id="ProtNLM"/>
    </source>
</evidence>